<organism evidence="1 2">
    <name type="scientific">Lithocarpus litseifolius</name>
    <dbReference type="NCBI Taxonomy" id="425828"/>
    <lineage>
        <taxon>Eukaryota</taxon>
        <taxon>Viridiplantae</taxon>
        <taxon>Streptophyta</taxon>
        <taxon>Embryophyta</taxon>
        <taxon>Tracheophyta</taxon>
        <taxon>Spermatophyta</taxon>
        <taxon>Magnoliopsida</taxon>
        <taxon>eudicotyledons</taxon>
        <taxon>Gunneridae</taxon>
        <taxon>Pentapetalae</taxon>
        <taxon>rosids</taxon>
        <taxon>fabids</taxon>
        <taxon>Fagales</taxon>
        <taxon>Fagaceae</taxon>
        <taxon>Lithocarpus</taxon>
    </lineage>
</organism>
<proteinExistence type="predicted"/>
<evidence type="ECO:0000313" key="2">
    <source>
        <dbReference type="Proteomes" id="UP001459277"/>
    </source>
</evidence>
<sequence>MDLVVIRMPINPVLLLHHLSPLTQVSCLHNACQYHVEFINAIEIVPIVVKFFADSISTVGDNSVNLSGRGIQTMYRLNVGGTIQSAGNGPVRSLDFD</sequence>
<protein>
    <submittedName>
        <fullName evidence="1">Uncharacterized protein</fullName>
    </submittedName>
</protein>
<dbReference type="EMBL" id="JAZDWU010000005">
    <property type="protein sequence ID" value="KAL0001077.1"/>
    <property type="molecule type" value="Genomic_DNA"/>
</dbReference>
<accession>A0AAW2CSQ9</accession>
<keyword evidence="2" id="KW-1185">Reference proteome</keyword>
<comment type="caution">
    <text evidence="1">The sequence shown here is derived from an EMBL/GenBank/DDBJ whole genome shotgun (WGS) entry which is preliminary data.</text>
</comment>
<evidence type="ECO:0000313" key="1">
    <source>
        <dbReference type="EMBL" id="KAL0001077.1"/>
    </source>
</evidence>
<dbReference type="Proteomes" id="UP001459277">
    <property type="component" value="Unassembled WGS sequence"/>
</dbReference>
<dbReference type="AlphaFoldDB" id="A0AAW2CSQ9"/>
<gene>
    <name evidence="1" type="ORF">SO802_014858</name>
</gene>
<name>A0AAW2CSQ9_9ROSI</name>
<reference evidence="1 2" key="1">
    <citation type="submission" date="2024-01" db="EMBL/GenBank/DDBJ databases">
        <title>A telomere-to-telomere, gap-free genome of sweet tea (Lithocarpus litseifolius).</title>
        <authorList>
            <person name="Zhou J."/>
        </authorList>
    </citation>
    <scope>NUCLEOTIDE SEQUENCE [LARGE SCALE GENOMIC DNA]</scope>
    <source>
        <strain evidence="1">Zhou-2022a</strain>
        <tissue evidence="1">Leaf</tissue>
    </source>
</reference>